<keyword evidence="2" id="KW-1185">Reference proteome</keyword>
<dbReference type="EMBL" id="KN819367">
    <property type="protein sequence ID" value="KIJ12149.1"/>
    <property type="molecule type" value="Genomic_DNA"/>
</dbReference>
<dbReference type="HOGENOM" id="CLU_1845730_0_0_1"/>
<organism evidence="1 2">
    <name type="scientific">Paxillus involutus ATCC 200175</name>
    <dbReference type="NCBI Taxonomy" id="664439"/>
    <lineage>
        <taxon>Eukaryota</taxon>
        <taxon>Fungi</taxon>
        <taxon>Dikarya</taxon>
        <taxon>Basidiomycota</taxon>
        <taxon>Agaricomycotina</taxon>
        <taxon>Agaricomycetes</taxon>
        <taxon>Agaricomycetidae</taxon>
        <taxon>Boletales</taxon>
        <taxon>Paxilineae</taxon>
        <taxon>Paxillaceae</taxon>
        <taxon>Paxillus</taxon>
    </lineage>
</organism>
<evidence type="ECO:0000313" key="2">
    <source>
        <dbReference type="Proteomes" id="UP000053647"/>
    </source>
</evidence>
<dbReference type="Proteomes" id="UP000053647">
    <property type="component" value="Unassembled WGS sequence"/>
</dbReference>
<evidence type="ECO:0000313" key="1">
    <source>
        <dbReference type="EMBL" id="KIJ12149.1"/>
    </source>
</evidence>
<reference evidence="2" key="2">
    <citation type="submission" date="2015-01" db="EMBL/GenBank/DDBJ databases">
        <title>Evolutionary Origins and Diversification of the Mycorrhizal Mutualists.</title>
        <authorList>
            <consortium name="DOE Joint Genome Institute"/>
            <consortium name="Mycorrhizal Genomics Consortium"/>
            <person name="Kohler A."/>
            <person name="Kuo A."/>
            <person name="Nagy L.G."/>
            <person name="Floudas D."/>
            <person name="Copeland A."/>
            <person name="Barry K.W."/>
            <person name="Cichocki N."/>
            <person name="Veneault-Fourrey C."/>
            <person name="LaButti K."/>
            <person name="Lindquist E.A."/>
            <person name="Lipzen A."/>
            <person name="Lundell T."/>
            <person name="Morin E."/>
            <person name="Murat C."/>
            <person name="Riley R."/>
            <person name="Ohm R."/>
            <person name="Sun H."/>
            <person name="Tunlid A."/>
            <person name="Henrissat B."/>
            <person name="Grigoriev I.V."/>
            <person name="Hibbett D.S."/>
            <person name="Martin F."/>
        </authorList>
    </citation>
    <scope>NUCLEOTIDE SEQUENCE [LARGE SCALE GENOMIC DNA]</scope>
    <source>
        <strain evidence="2">ATCC 200175</strain>
    </source>
</reference>
<feature type="non-terminal residue" evidence="1">
    <location>
        <position position="146"/>
    </location>
</feature>
<dbReference type="AlphaFoldDB" id="A0A0C9STL2"/>
<sequence>MSHRPCTSHASGTHGIGSGLMAVFQTANLTQPAEPRFRVLIKDISLHHPPKVGVTHLDDHFYVKISLDGREQTTSPTSIHRMPWAKRMIFDGAHDSAILIMTVFARRKFHEDADLGTIRGNLASFMGLPSALHPLSDNHSRTPQIS</sequence>
<reference evidence="1 2" key="1">
    <citation type="submission" date="2014-06" db="EMBL/GenBank/DDBJ databases">
        <authorList>
            <consortium name="DOE Joint Genome Institute"/>
            <person name="Kuo A."/>
            <person name="Kohler A."/>
            <person name="Nagy L.G."/>
            <person name="Floudas D."/>
            <person name="Copeland A."/>
            <person name="Barry K.W."/>
            <person name="Cichocki N."/>
            <person name="Veneault-Fourrey C."/>
            <person name="LaButti K."/>
            <person name="Lindquist E.A."/>
            <person name="Lipzen A."/>
            <person name="Lundell T."/>
            <person name="Morin E."/>
            <person name="Murat C."/>
            <person name="Sun H."/>
            <person name="Tunlid A."/>
            <person name="Henrissat B."/>
            <person name="Grigoriev I.V."/>
            <person name="Hibbett D.S."/>
            <person name="Martin F."/>
            <person name="Nordberg H.P."/>
            <person name="Cantor M.N."/>
            <person name="Hua S.X."/>
        </authorList>
    </citation>
    <scope>NUCLEOTIDE SEQUENCE [LARGE SCALE GENOMIC DNA]</scope>
    <source>
        <strain evidence="1 2">ATCC 200175</strain>
    </source>
</reference>
<accession>A0A0C9STL2</accession>
<name>A0A0C9STL2_PAXIN</name>
<proteinExistence type="predicted"/>
<protein>
    <submittedName>
        <fullName evidence="1">Uncharacterized protein</fullName>
    </submittedName>
</protein>
<gene>
    <name evidence="1" type="ORF">PAXINDRAFT_171302</name>
</gene>
<dbReference type="OrthoDB" id="2692130at2759"/>